<gene>
    <name evidence="2" type="ORF">BpHYR1_043252</name>
</gene>
<keyword evidence="3" id="KW-1185">Reference proteome</keyword>
<feature type="region of interest" description="Disordered" evidence="1">
    <location>
        <begin position="531"/>
        <end position="570"/>
    </location>
</feature>
<name>A0A3M7PAK9_BRAPC</name>
<feature type="region of interest" description="Disordered" evidence="1">
    <location>
        <begin position="449"/>
        <end position="473"/>
    </location>
</feature>
<protein>
    <submittedName>
        <fullName evidence="2">Uncharacterized protein</fullName>
    </submittedName>
</protein>
<feature type="compositionally biased region" description="Polar residues" evidence="1">
    <location>
        <begin position="559"/>
        <end position="570"/>
    </location>
</feature>
<feature type="compositionally biased region" description="Polar residues" evidence="1">
    <location>
        <begin position="531"/>
        <end position="545"/>
    </location>
</feature>
<dbReference type="AlphaFoldDB" id="A0A3M7PAK9"/>
<dbReference type="EMBL" id="REGN01012342">
    <property type="protein sequence ID" value="RMZ95754.1"/>
    <property type="molecule type" value="Genomic_DNA"/>
</dbReference>
<organism evidence="2 3">
    <name type="scientific">Brachionus plicatilis</name>
    <name type="common">Marine rotifer</name>
    <name type="synonym">Brachionus muelleri</name>
    <dbReference type="NCBI Taxonomy" id="10195"/>
    <lineage>
        <taxon>Eukaryota</taxon>
        <taxon>Metazoa</taxon>
        <taxon>Spiralia</taxon>
        <taxon>Gnathifera</taxon>
        <taxon>Rotifera</taxon>
        <taxon>Eurotatoria</taxon>
        <taxon>Monogononta</taxon>
        <taxon>Pseudotrocha</taxon>
        <taxon>Ploima</taxon>
        <taxon>Brachionidae</taxon>
        <taxon>Brachionus</taxon>
    </lineage>
</organism>
<proteinExistence type="predicted"/>
<feature type="compositionally biased region" description="Low complexity" evidence="1">
    <location>
        <begin position="546"/>
        <end position="558"/>
    </location>
</feature>
<evidence type="ECO:0000313" key="2">
    <source>
        <dbReference type="EMBL" id="RMZ95754.1"/>
    </source>
</evidence>
<evidence type="ECO:0000313" key="3">
    <source>
        <dbReference type="Proteomes" id="UP000276133"/>
    </source>
</evidence>
<feature type="compositionally biased region" description="Low complexity" evidence="1">
    <location>
        <begin position="460"/>
        <end position="469"/>
    </location>
</feature>
<dbReference type="Proteomes" id="UP000276133">
    <property type="component" value="Unassembled WGS sequence"/>
</dbReference>
<feature type="region of interest" description="Disordered" evidence="1">
    <location>
        <begin position="168"/>
        <end position="188"/>
    </location>
</feature>
<accession>A0A3M7PAK9</accession>
<feature type="non-terminal residue" evidence="2">
    <location>
        <position position="1"/>
    </location>
</feature>
<comment type="caution">
    <text evidence="2">The sequence shown here is derived from an EMBL/GenBank/DDBJ whole genome shotgun (WGS) entry which is preliminary data.</text>
</comment>
<evidence type="ECO:0000256" key="1">
    <source>
        <dbReference type="SAM" id="MobiDB-lite"/>
    </source>
</evidence>
<reference evidence="2 3" key="1">
    <citation type="journal article" date="2018" name="Sci. Rep.">
        <title>Genomic signatures of local adaptation to the degree of environmental predictability in rotifers.</title>
        <authorList>
            <person name="Franch-Gras L."/>
            <person name="Hahn C."/>
            <person name="Garcia-Roger E.M."/>
            <person name="Carmona M.J."/>
            <person name="Serra M."/>
            <person name="Gomez A."/>
        </authorList>
    </citation>
    <scope>NUCLEOTIDE SEQUENCE [LARGE SCALE GENOMIC DNA]</scope>
    <source>
        <strain evidence="2">HYR1</strain>
    </source>
</reference>
<sequence>LNIGSDVLSNDYANSLTESIQNIIQHIILNKQNLNSIKNKVFNSTLSPLKLPTNAEATSDRKTSATDNLVSLQSINSTNIYALQQNLNQNQIVSQLPQNHQVQNGASKPQSLVSINHQTAQNMQNQSQIQSTIQQTNNYLDPSKFLVQKQYQVSFEIQSLLNSVDSTGLSNQTANQPNRNQVQQQSAPNHPKVFQANQAPVQSQPMQQIPNLVKVVYANDHVDSGKYQSQSLHQSLLHNALMSQFINNQTYMAANQHNPNIQSFNRNLNNMSPLSLQTLQPSLGPLSAPVIGSNYTLKLSPTSTNSLNGTTQTEAETKPYPTMVTSHGFNLVPINENPVQNLVQVQSQQQQMNAGIVRKSSFNSPSVHLAESAMPEQEISAVSLEDPKLIQTVSIQNVLTHKIEHSNDILAQLGERIKQILSEKVLDANQMATEYQMPNFPTANPIHHNPHQQHLSENVSSYSPSLSRRNSMDLKERKNFPKPIEPVKVQANCEVDANIESAQPNDTNFAFILGLLGVNQLAQQNFYQAKSQPTVPPQNATINRPNQSQSNQQYANSQPTKQTPSDNFNQVDNQSKMFATIQPNLINPHTFPHFEDLFMRHRREIEDLLKKHQDELQKYVMESSKKSLNNQQ</sequence>